<feature type="compositionally biased region" description="Basic and acidic residues" evidence="1">
    <location>
        <begin position="176"/>
        <end position="196"/>
    </location>
</feature>
<evidence type="ECO:0000313" key="2">
    <source>
        <dbReference type="EMBL" id="CAA3004784.1"/>
    </source>
</evidence>
<feature type="region of interest" description="Disordered" evidence="1">
    <location>
        <begin position="307"/>
        <end position="410"/>
    </location>
</feature>
<accession>A0A8S0TNB9</accession>
<feature type="compositionally biased region" description="Basic and acidic residues" evidence="1">
    <location>
        <begin position="355"/>
        <end position="364"/>
    </location>
</feature>
<name>A0A8S0TNB9_OLEEU</name>
<protein>
    <submittedName>
        <fullName evidence="2">Uncharacterized protein</fullName>
    </submittedName>
</protein>
<evidence type="ECO:0000313" key="3">
    <source>
        <dbReference type="Proteomes" id="UP000594638"/>
    </source>
</evidence>
<feature type="compositionally biased region" description="Low complexity" evidence="1">
    <location>
        <begin position="260"/>
        <end position="274"/>
    </location>
</feature>
<dbReference type="EMBL" id="CACTIH010006532">
    <property type="protein sequence ID" value="CAA3004784.1"/>
    <property type="molecule type" value="Genomic_DNA"/>
</dbReference>
<evidence type="ECO:0000256" key="1">
    <source>
        <dbReference type="SAM" id="MobiDB-lite"/>
    </source>
</evidence>
<feature type="compositionally biased region" description="Polar residues" evidence="1">
    <location>
        <begin position="365"/>
        <end position="374"/>
    </location>
</feature>
<dbReference type="Gramene" id="OE9A116478T1">
    <property type="protein sequence ID" value="OE9A116478C1"/>
    <property type="gene ID" value="OE9A116478"/>
</dbReference>
<feature type="compositionally biased region" description="Acidic residues" evidence="1">
    <location>
        <begin position="127"/>
        <end position="139"/>
    </location>
</feature>
<feature type="compositionally biased region" description="Low complexity" evidence="1">
    <location>
        <begin position="235"/>
        <end position="248"/>
    </location>
</feature>
<organism evidence="2 3">
    <name type="scientific">Olea europaea subsp. europaea</name>
    <dbReference type="NCBI Taxonomy" id="158383"/>
    <lineage>
        <taxon>Eukaryota</taxon>
        <taxon>Viridiplantae</taxon>
        <taxon>Streptophyta</taxon>
        <taxon>Embryophyta</taxon>
        <taxon>Tracheophyta</taxon>
        <taxon>Spermatophyta</taxon>
        <taxon>Magnoliopsida</taxon>
        <taxon>eudicotyledons</taxon>
        <taxon>Gunneridae</taxon>
        <taxon>Pentapetalae</taxon>
        <taxon>asterids</taxon>
        <taxon>lamiids</taxon>
        <taxon>Lamiales</taxon>
        <taxon>Oleaceae</taxon>
        <taxon>Oleeae</taxon>
        <taxon>Olea</taxon>
    </lineage>
</organism>
<dbReference type="AlphaFoldDB" id="A0A8S0TNB9"/>
<feature type="compositionally biased region" description="Acidic residues" evidence="1">
    <location>
        <begin position="204"/>
        <end position="213"/>
    </location>
</feature>
<reference evidence="2 3" key="1">
    <citation type="submission" date="2019-12" db="EMBL/GenBank/DDBJ databases">
        <authorList>
            <person name="Alioto T."/>
            <person name="Alioto T."/>
            <person name="Gomez Garrido J."/>
        </authorList>
    </citation>
    <scope>NUCLEOTIDE SEQUENCE [LARGE SCALE GENOMIC DNA]</scope>
</reference>
<gene>
    <name evidence="2" type="ORF">OLEA9_A116478</name>
</gene>
<feature type="compositionally biased region" description="Polar residues" evidence="1">
    <location>
        <begin position="385"/>
        <end position="398"/>
    </location>
</feature>
<feature type="region of interest" description="Disordered" evidence="1">
    <location>
        <begin position="127"/>
        <end position="284"/>
    </location>
</feature>
<comment type="caution">
    <text evidence="2">The sequence shown here is derived from an EMBL/GenBank/DDBJ whole genome shotgun (WGS) entry which is preliminary data.</text>
</comment>
<proteinExistence type="predicted"/>
<keyword evidence="3" id="KW-1185">Reference proteome</keyword>
<dbReference type="Proteomes" id="UP000594638">
    <property type="component" value="Unassembled WGS sequence"/>
</dbReference>
<feature type="compositionally biased region" description="Basic and acidic residues" evidence="1">
    <location>
        <begin position="309"/>
        <end position="334"/>
    </location>
</feature>
<sequence length="822" mass="92491">MSSSPEIKTIELSEDEVGIIDRARRILYRENVSFAELVPDAYALRSDRSELGTLFIACDRNAVLKAFRSPTVTTTPITQRKASLSSGRFPYTPVSVNVRTETHRALPAIEDDDNDDEVMFSDHGEMEDDVHEHEDDDLELPSSSQAYGSAPDEEDMDALYPPTPSPLTPPYGLSRVVEREEEREREKEGVRGRQQERQQQQQEEKDEMEETTEADGGNDLLSLAKDRSMARVGQPPLSSPLSAPPSSAGDEDGSVDRDTTTATTVTDIDTTTTTLPLSEDRMQDGCLSQPSLALAIERGKKVVTVSNRNGEKLRQQQRKREAWARKSEAEEMRRQQQQTKSTTCRKRKRPSPRPCDIRSGERQRLTTAISSSLPASGEDGRDVSVAQTSGADMSSSLPGKSPLSRKIGQGVACRVSPIQSKAKRHLRERLLYDDDPVTRATPEEKLDLMVDTALAVGSVAAVLPWLDLLSDTRTNYFRPDRSDPHAIFRQKQHRTRTQAAALTWCKGKSERFEDLPPVAEPPAHLYDEPTHIQIFGQSYAQALKDEAEENVNACLYRFNLARLSETYDNAEKWYNTTTAASFTGAAGSVPVVAPGVNPRRRQQTVKEALFVYLRARHRGITDARTNPKTKKEFRKFTTKLSSGRKWETIASRLGPGAFLLMPTSLIPQSFIEQKLSNGQLDAWLDLIKYMKPWVPDMAKAALVNVGPMVIFDSEHPYDHLRIERYDRREIEDGHLYQTDSWGRLFDKEGDDRVVTECDSGLETTEDVPSYRHEEVEVDRALRPLQMLPTGDPQLTLIPRTRMVDPDPEAEAVRTEDRCFGWM</sequence>